<reference evidence="3" key="1">
    <citation type="submission" date="2016-10" db="EMBL/GenBank/DDBJ databases">
        <authorList>
            <person name="Varghese N."/>
        </authorList>
    </citation>
    <scope>NUCLEOTIDE SEQUENCE [LARGE SCALE GENOMIC DNA]</scope>
    <source>
        <strain evidence="3">DSM 18820</strain>
    </source>
</reference>
<sequence length="177" mass="21302">MEEQELDYDPFTYPSLEERKVIIKSQPLIDKLYLDDETNDKSYTDFIKYKNALDIWPWKNRFNNKISKLVFSYVLTKYHFDRGIHDDVWKQDTDSGATIFLPYLRSERDRSNLFLFRYSSEHYYYHYISASDIVYHLLNVFYNLEVKEGGRFNRNIADKLEGKRAASLLSSFNNDIR</sequence>
<name>A0A1I7IKX7_9BACT</name>
<evidence type="ECO:0000313" key="2">
    <source>
        <dbReference type="EMBL" id="SFU73546.1"/>
    </source>
</evidence>
<gene>
    <name evidence="2" type="ORF">SAMN04487941_2286</name>
</gene>
<dbReference type="RefSeq" id="WP_068837357.1">
    <property type="nucleotide sequence ID" value="NZ_BMXC01000002.1"/>
</dbReference>
<dbReference type="Pfam" id="PF18730">
    <property type="entry name" value="HEPN_Cthe2314"/>
    <property type="match status" value="1"/>
</dbReference>
<dbReference type="Proteomes" id="UP000182491">
    <property type="component" value="Unassembled WGS sequence"/>
</dbReference>
<dbReference type="AlphaFoldDB" id="A0A1I7IKX7"/>
<accession>A0A1I7IKX7</accession>
<protein>
    <recommendedName>
        <fullName evidence="1">Cthe-2314-like HEPN domain-containing protein</fullName>
    </recommendedName>
</protein>
<dbReference type="EMBL" id="FPCA01000002">
    <property type="protein sequence ID" value="SFU73546.1"/>
    <property type="molecule type" value="Genomic_DNA"/>
</dbReference>
<proteinExistence type="predicted"/>
<organism evidence="2 3">
    <name type="scientific">Pontibacter akesuensis</name>
    <dbReference type="NCBI Taxonomy" id="388950"/>
    <lineage>
        <taxon>Bacteria</taxon>
        <taxon>Pseudomonadati</taxon>
        <taxon>Bacteroidota</taxon>
        <taxon>Cytophagia</taxon>
        <taxon>Cytophagales</taxon>
        <taxon>Hymenobacteraceae</taxon>
        <taxon>Pontibacter</taxon>
    </lineage>
</organism>
<dbReference type="InterPro" id="IPR041394">
    <property type="entry name" value="HEPN_Cthe2314"/>
</dbReference>
<dbReference type="STRING" id="388950.GCA_001611675_01255"/>
<evidence type="ECO:0000313" key="3">
    <source>
        <dbReference type="Proteomes" id="UP000182491"/>
    </source>
</evidence>
<keyword evidence="3" id="KW-1185">Reference proteome</keyword>
<evidence type="ECO:0000259" key="1">
    <source>
        <dbReference type="Pfam" id="PF18730"/>
    </source>
</evidence>
<feature type="domain" description="Cthe-2314-like HEPN" evidence="1">
    <location>
        <begin position="58"/>
        <end position="166"/>
    </location>
</feature>